<name>A0AAV0YMC6_VICFA</name>
<dbReference type="AlphaFoldDB" id="A0AAV0YMC6"/>
<gene>
    <name evidence="1" type="ORF">VFH_I291160</name>
</gene>
<accession>A0AAV0YMC6</accession>
<evidence type="ECO:0000313" key="1">
    <source>
        <dbReference type="EMBL" id="CAI8587261.1"/>
    </source>
</evidence>
<proteinExistence type="predicted"/>
<keyword evidence="2" id="KW-1185">Reference proteome</keyword>
<dbReference type="Pfam" id="PF14223">
    <property type="entry name" value="Retrotran_gag_2"/>
    <property type="match status" value="1"/>
</dbReference>
<dbReference type="Proteomes" id="UP001157006">
    <property type="component" value="Chromosome 1L"/>
</dbReference>
<reference evidence="1 2" key="1">
    <citation type="submission" date="2023-01" db="EMBL/GenBank/DDBJ databases">
        <authorList>
            <person name="Kreplak J."/>
        </authorList>
    </citation>
    <scope>NUCLEOTIDE SEQUENCE [LARGE SCALE GENOMIC DNA]</scope>
</reference>
<dbReference type="EMBL" id="OX451736">
    <property type="protein sequence ID" value="CAI8587261.1"/>
    <property type="molecule type" value="Genomic_DNA"/>
</dbReference>
<evidence type="ECO:0000313" key="2">
    <source>
        <dbReference type="Proteomes" id="UP001157006"/>
    </source>
</evidence>
<protein>
    <submittedName>
        <fullName evidence="1">Uncharacterized protein</fullName>
    </submittedName>
</protein>
<sequence>MSSFSRLHKVLKGNISKIDNEKREELDLRASSIICMPLAKNILANVLGTSSTKELSEKLEGLYQGKDKVLKLIWSLPSSYEHIKPVLIYRKETLSFEEVASKIISEERRLKGEDNTLSNSVLVARGRPYVKKKMKRVRDVANVEILDI</sequence>
<organism evidence="1 2">
    <name type="scientific">Vicia faba</name>
    <name type="common">Broad bean</name>
    <name type="synonym">Faba vulgaris</name>
    <dbReference type="NCBI Taxonomy" id="3906"/>
    <lineage>
        <taxon>Eukaryota</taxon>
        <taxon>Viridiplantae</taxon>
        <taxon>Streptophyta</taxon>
        <taxon>Embryophyta</taxon>
        <taxon>Tracheophyta</taxon>
        <taxon>Spermatophyta</taxon>
        <taxon>Magnoliopsida</taxon>
        <taxon>eudicotyledons</taxon>
        <taxon>Gunneridae</taxon>
        <taxon>Pentapetalae</taxon>
        <taxon>rosids</taxon>
        <taxon>fabids</taxon>
        <taxon>Fabales</taxon>
        <taxon>Fabaceae</taxon>
        <taxon>Papilionoideae</taxon>
        <taxon>50 kb inversion clade</taxon>
        <taxon>NPAAA clade</taxon>
        <taxon>Hologalegina</taxon>
        <taxon>IRL clade</taxon>
        <taxon>Fabeae</taxon>
        <taxon>Vicia</taxon>
    </lineage>
</organism>